<evidence type="ECO:0008006" key="6">
    <source>
        <dbReference type="Google" id="ProtNLM"/>
    </source>
</evidence>
<reference evidence="4" key="1">
    <citation type="submission" date="2021-11" db="EMBL/GenBank/DDBJ databases">
        <authorList>
            <consortium name="Genoscope - CEA"/>
            <person name="William W."/>
        </authorList>
    </citation>
    <scope>NUCLEOTIDE SEQUENCE</scope>
</reference>
<gene>
    <name evidence="4" type="ORF">PECAL_2P04720</name>
</gene>
<dbReference type="SUPFAM" id="SSF48403">
    <property type="entry name" value="Ankyrin repeat"/>
    <property type="match status" value="1"/>
</dbReference>
<protein>
    <recommendedName>
        <fullName evidence="6">Ankyrin repeat domain-containing protein</fullName>
    </recommendedName>
</protein>
<dbReference type="PANTHER" id="PTHR24198:SF165">
    <property type="entry name" value="ANKYRIN REPEAT-CONTAINING PROTEIN-RELATED"/>
    <property type="match status" value="1"/>
</dbReference>
<keyword evidence="5" id="KW-1185">Reference proteome</keyword>
<keyword evidence="1" id="KW-0677">Repeat</keyword>
<dbReference type="AlphaFoldDB" id="A0A8J2WZ08"/>
<name>A0A8J2WZ08_9STRA</name>
<feature type="repeat" description="ANK" evidence="3">
    <location>
        <begin position="41"/>
        <end position="73"/>
    </location>
</feature>
<dbReference type="Pfam" id="PF12796">
    <property type="entry name" value="Ank_2"/>
    <property type="match status" value="1"/>
</dbReference>
<evidence type="ECO:0000256" key="3">
    <source>
        <dbReference type="PROSITE-ProRule" id="PRU00023"/>
    </source>
</evidence>
<comment type="caution">
    <text evidence="4">The sequence shown here is derived from an EMBL/GenBank/DDBJ whole genome shotgun (WGS) entry which is preliminary data.</text>
</comment>
<feature type="non-terminal residue" evidence="4">
    <location>
        <position position="1"/>
    </location>
</feature>
<keyword evidence="2 3" id="KW-0040">ANK repeat</keyword>
<dbReference type="OrthoDB" id="539213at2759"/>
<dbReference type="Proteomes" id="UP000789595">
    <property type="component" value="Unassembled WGS sequence"/>
</dbReference>
<dbReference type="InterPro" id="IPR002110">
    <property type="entry name" value="Ankyrin_rpt"/>
</dbReference>
<dbReference type="PROSITE" id="PS50088">
    <property type="entry name" value="ANK_REPEAT"/>
    <property type="match status" value="1"/>
</dbReference>
<proteinExistence type="predicted"/>
<evidence type="ECO:0000313" key="4">
    <source>
        <dbReference type="EMBL" id="CAH0367451.1"/>
    </source>
</evidence>
<dbReference type="PANTHER" id="PTHR24198">
    <property type="entry name" value="ANKYRIN REPEAT AND PROTEIN KINASE DOMAIN-CONTAINING PROTEIN"/>
    <property type="match status" value="1"/>
</dbReference>
<dbReference type="Gene3D" id="1.25.40.20">
    <property type="entry name" value="Ankyrin repeat-containing domain"/>
    <property type="match status" value="1"/>
</dbReference>
<sequence length="83" mass="8560">PLIEAIAKGNYSAAQTLLERGAPPSAVYMNKDPAEQGFQGLSTTPLRVAIMSGSPAMVDLILSAGAEVNALHSKSMTPLHLAA</sequence>
<organism evidence="4 5">
    <name type="scientific">Pelagomonas calceolata</name>
    <dbReference type="NCBI Taxonomy" id="35677"/>
    <lineage>
        <taxon>Eukaryota</taxon>
        <taxon>Sar</taxon>
        <taxon>Stramenopiles</taxon>
        <taxon>Ochrophyta</taxon>
        <taxon>Pelagophyceae</taxon>
        <taxon>Pelagomonadales</taxon>
        <taxon>Pelagomonadaceae</taxon>
        <taxon>Pelagomonas</taxon>
    </lineage>
</organism>
<accession>A0A8J2WZ08</accession>
<feature type="non-terminal residue" evidence="4">
    <location>
        <position position="83"/>
    </location>
</feature>
<evidence type="ECO:0000256" key="1">
    <source>
        <dbReference type="ARBA" id="ARBA00022737"/>
    </source>
</evidence>
<dbReference type="PROSITE" id="PS50297">
    <property type="entry name" value="ANK_REP_REGION"/>
    <property type="match status" value="1"/>
</dbReference>
<dbReference type="InterPro" id="IPR036770">
    <property type="entry name" value="Ankyrin_rpt-contain_sf"/>
</dbReference>
<evidence type="ECO:0000256" key="2">
    <source>
        <dbReference type="ARBA" id="ARBA00023043"/>
    </source>
</evidence>
<evidence type="ECO:0000313" key="5">
    <source>
        <dbReference type="Proteomes" id="UP000789595"/>
    </source>
</evidence>
<dbReference type="EMBL" id="CAKKNE010000002">
    <property type="protein sequence ID" value="CAH0367451.1"/>
    <property type="molecule type" value="Genomic_DNA"/>
</dbReference>